<feature type="transmembrane region" description="Helical" evidence="2">
    <location>
        <begin position="464"/>
        <end position="484"/>
    </location>
</feature>
<dbReference type="Gene3D" id="3.30.70.1430">
    <property type="entry name" value="Multidrug efflux transporter AcrB pore domain"/>
    <property type="match status" value="2"/>
</dbReference>
<keyword evidence="2" id="KW-0472">Membrane</keyword>
<keyword evidence="1" id="KW-0175">Coiled coil</keyword>
<dbReference type="SUPFAM" id="SSF82714">
    <property type="entry name" value="Multidrug efflux transporter AcrB TolC docking domain, DN and DC subdomains"/>
    <property type="match status" value="2"/>
</dbReference>
<feature type="transmembrane region" description="Helical" evidence="2">
    <location>
        <begin position="891"/>
        <end position="909"/>
    </location>
</feature>
<keyword evidence="3" id="KW-0614">Plasmid</keyword>
<dbReference type="GO" id="GO:0005886">
    <property type="term" value="C:plasma membrane"/>
    <property type="evidence" value="ECO:0007669"/>
    <property type="project" value="TreeGrafter"/>
</dbReference>
<dbReference type="SUPFAM" id="SSF82693">
    <property type="entry name" value="Multidrug efflux transporter AcrB pore domain, PN1, PN2, PC1 and PC2 subdomains"/>
    <property type="match status" value="2"/>
</dbReference>
<evidence type="ECO:0000256" key="2">
    <source>
        <dbReference type="SAM" id="Phobius"/>
    </source>
</evidence>
<feature type="transmembrane region" description="Helical" evidence="2">
    <location>
        <begin position="966"/>
        <end position="986"/>
    </location>
</feature>
<dbReference type="KEGG" id="sdr:SCD_n03094"/>
<proteinExistence type="predicted"/>
<dbReference type="PANTHER" id="PTHR32063">
    <property type="match status" value="1"/>
</dbReference>
<dbReference type="AlphaFoldDB" id="S6AE32"/>
<keyword evidence="2" id="KW-1133">Transmembrane helix</keyword>
<dbReference type="Proteomes" id="UP000015559">
    <property type="component" value="Plasmid pSCD"/>
</dbReference>
<dbReference type="OrthoDB" id="9177212at2"/>
<name>S6AE32_SULDS</name>
<reference evidence="3 4" key="1">
    <citation type="journal article" date="2012" name="Appl. Environ. Microbiol.">
        <title>Draft genome sequence of a psychrotolerant sulfur-oxidizing bacterium, Sulfuricella denitrificans skB26, and proteomic insights into cold adaptation.</title>
        <authorList>
            <person name="Watanabe T."/>
            <person name="Kojima H."/>
            <person name="Fukui M."/>
        </authorList>
    </citation>
    <scope>NUCLEOTIDE SEQUENCE [LARGE SCALE GENOMIC DNA]</scope>
    <source>
        <strain evidence="4">skB26</strain>
        <plasmid evidence="3 4">pSCD</plasmid>
    </source>
</reference>
<dbReference type="Gene3D" id="1.20.1640.10">
    <property type="entry name" value="Multidrug efflux transporter AcrB transmembrane domain"/>
    <property type="match status" value="2"/>
</dbReference>
<feature type="transmembrane region" description="Helical" evidence="2">
    <location>
        <begin position="356"/>
        <end position="375"/>
    </location>
</feature>
<organism evidence="3 4">
    <name type="scientific">Sulfuricella denitrificans (strain DSM 22764 / NBRC 105220 / skB26)</name>
    <dbReference type="NCBI Taxonomy" id="1163617"/>
    <lineage>
        <taxon>Bacteria</taxon>
        <taxon>Pseudomonadati</taxon>
        <taxon>Pseudomonadota</taxon>
        <taxon>Betaproteobacteria</taxon>
        <taxon>Nitrosomonadales</taxon>
        <taxon>Sulfuricellaceae</taxon>
        <taxon>Sulfuricella</taxon>
    </lineage>
</organism>
<feature type="transmembrane region" description="Helical" evidence="2">
    <location>
        <begin position="12"/>
        <end position="31"/>
    </location>
</feature>
<dbReference type="PRINTS" id="PR00702">
    <property type="entry name" value="ACRIFLAVINRP"/>
</dbReference>
<dbReference type="InterPro" id="IPR027463">
    <property type="entry name" value="AcrB_DN_DC_subdom"/>
</dbReference>
<dbReference type="SUPFAM" id="SSF82866">
    <property type="entry name" value="Multidrug efflux transporter AcrB transmembrane domain"/>
    <property type="match status" value="2"/>
</dbReference>
<evidence type="ECO:0000313" key="3">
    <source>
        <dbReference type="EMBL" id="BAN36893.1"/>
    </source>
</evidence>
<dbReference type="GO" id="GO:0042910">
    <property type="term" value="F:xenobiotic transmembrane transporter activity"/>
    <property type="evidence" value="ECO:0007669"/>
    <property type="project" value="TreeGrafter"/>
</dbReference>
<feature type="transmembrane region" description="Helical" evidence="2">
    <location>
        <begin position="333"/>
        <end position="350"/>
    </location>
</feature>
<evidence type="ECO:0000313" key="4">
    <source>
        <dbReference type="Proteomes" id="UP000015559"/>
    </source>
</evidence>
<feature type="transmembrane region" description="Helical" evidence="2">
    <location>
        <begin position="998"/>
        <end position="1020"/>
    </location>
</feature>
<feature type="transmembrane region" description="Helical" evidence="2">
    <location>
        <begin position="865"/>
        <end position="884"/>
    </location>
</feature>
<feature type="transmembrane region" description="Helical" evidence="2">
    <location>
        <begin position="432"/>
        <end position="452"/>
    </location>
</feature>
<geneLocation type="plasmid" evidence="3 4">
    <name>pSCD</name>
</geneLocation>
<dbReference type="Gene3D" id="3.30.70.1320">
    <property type="entry name" value="Multidrug efflux transporter AcrB pore domain like"/>
    <property type="match status" value="1"/>
</dbReference>
<accession>S6AE32</accession>
<feature type="transmembrane region" description="Helical" evidence="2">
    <location>
        <begin position="915"/>
        <end position="938"/>
    </location>
</feature>
<dbReference type="InterPro" id="IPR001036">
    <property type="entry name" value="Acrflvin-R"/>
</dbReference>
<dbReference type="Gene3D" id="3.30.2090.10">
    <property type="entry name" value="Multidrug efflux transporter AcrB TolC docking domain, DN and DC subdomains"/>
    <property type="match status" value="2"/>
</dbReference>
<gene>
    <name evidence="3" type="ORF">SCD_n03094</name>
</gene>
<sequence>MLFRFFYDRPLLLAMILVIGSILGVVGYVNLPRNMYPDVERPQVTVITQLPGAAAQTVAQKVSRPIEQELYALSGIRDVQSINKNEVSIVRAEFEYTKGLDAAVLDVNNALSRARGKLPPESPASAVYAVGAFTNPVLTLALSPKPGSHASLAQIRLIAENDLRTAFLTQPHIANVEIFGGYEPALRVEFDPLQLARYRISQAQLQDVMARLGRDYPVGVTQGNASLATLTIYGERVSAEALRRLPLANGLTLGDVARVELTQAERFAAFHGNGKPAIAIAIQRAPGESVQGAIDDANRILPSLKARYPNIEFAVADTQEELIATSNANMIEALRDAVIFVALVMLFFLANWRAVVTSLISIPLVFLLTLAILWLMGKELNITVMTGIILALGMLVDDAVVVLENIERHLEELKEDVDTAIRHGTEEVLSPILVGTVATVVVITPLMYVGGFPEAIFSHLVRPVLIAVFVSYFLAITFIPKMSAYWYRNGLPSKNRWEQAIERFYQRTLAPGAGLYVGMLRYALAGSWLRRTLLVLPAIILLAVSVKVVMPLIGRDAMPPMDTGIVKVHVKFGGNVPVALAEARLKDFDRTLTQDKRIERISAAFGSEAGILSLGSGQLPGEATYTITYVDRLHRTQSSWGIEADLRKQLAVVPGIISADVFDSGATALSTIKAPIDIRLVSEDWHVLAKTANDVVVALRMVPGVTTVSTSWDRNSEEAVLVLDEEKLRALGATPDQVVGQLPLKGLPVASLSKLPSVGSLPVRTYFSDAYRANPQALMLLPIQLPSGEAVSLGQIAHIERQPATAILTTNGIHYSLDVFAYRNTKPISLLSDEAVAAVAKVMPKDVSYSDEGDFATSKESGKRMIVGLGLGVLLLFGVLVPAYRSVGLGLLSVLILPLSIIGAMWGLLAFGKALALSAILGVVLLFSIIIKNSILLVDFIQERRKEGQSALEAAEGSVKLRYRPILMTALATIAGMLPIAIEHAIGLERLSPLADAAIGGLLVGTFMSLFYLPMFYVWVTGRKKSKAS</sequence>
<dbReference type="Pfam" id="PF00873">
    <property type="entry name" value="ACR_tran"/>
    <property type="match status" value="1"/>
</dbReference>
<dbReference type="Gene3D" id="3.30.70.1440">
    <property type="entry name" value="Multidrug efflux transporter AcrB pore domain"/>
    <property type="match status" value="1"/>
</dbReference>
<dbReference type="EMBL" id="AP013067">
    <property type="protein sequence ID" value="BAN36893.1"/>
    <property type="molecule type" value="Genomic_DNA"/>
</dbReference>
<dbReference type="PANTHER" id="PTHR32063:SF0">
    <property type="entry name" value="SWARMING MOTILITY PROTEIN SWRC"/>
    <property type="match status" value="1"/>
</dbReference>
<feature type="transmembrane region" description="Helical" evidence="2">
    <location>
        <begin position="533"/>
        <end position="553"/>
    </location>
</feature>
<evidence type="ECO:0000256" key="1">
    <source>
        <dbReference type="SAM" id="Coils"/>
    </source>
</evidence>
<dbReference type="RefSeq" id="WP_009207812.1">
    <property type="nucleotide sequence ID" value="NC_022358.1"/>
</dbReference>
<keyword evidence="2" id="KW-0812">Transmembrane</keyword>
<keyword evidence="4" id="KW-1185">Reference proteome</keyword>
<feature type="coiled-coil region" evidence="1">
    <location>
        <begin position="396"/>
        <end position="423"/>
    </location>
</feature>
<dbReference type="HOGENOM" id="CLU_002755_1_2_4"/>
<protein>
    <submittedName>
        <fullName evidence="3">RND efflux system multidrug efflux transporter</fullName>
    </submittedName>
</protein>